<evidence type="ECO:0000256" key="3">
    <source>
        <dbReference type="ARBA" id="ARBA00023082"/>
    </source>
</evidence>
<feature type="domain" description="RNA polymerase sigma-70 region 2" evidence="6">
    <location>
        <begin position="26"/>
        <end position="93"/>
    </location>
</feature>
<gene>
    <name evidence="8" type="ORF">SAMN05660662_2414</name>
</gene>
<dbReference type="Proteomes" id="UP000199406">
    <property type="component" value="Unassembled WGS sequence"/>
</dbReference>
<dbReference type="Pfam" id="PF08281">
    <property type="entry name" value="Sigma70_r4_2"/>
    <property type="match status" value="1"/>
</dbReference>
<protein>
    <submittedName>
        <fullName evidence="8">RNA polymerase, sigma subunit, ECF family</fullName>
    </submittedName>
</protein>
<accession>A0A1G7LN47</accession>
<dbReference type="EMBL" id="FNBT01000004">
    <property type="protein sequence ID" value="SDF50796.1"/>
    <property type="molecule type" value="Genomic_DNA"/>
</dbReference>
<dbReference type="SUPFAM" id="SSF88659">
    <property type="entry name" value="Sigma3 and sigma4 domains of RNA polymerase sigma factors"/>
    <property type="match status" value="1"/>
</dbReference>
<evidence type="ECO:0000313" key="9">
    <source>
        <dbReference type="Proteomes" id="UP000199406"/>
    </source>
</evidence>
<dbReference type="PANTHER" id="PTHR43133">
    <property type="entry name" value="RNA POLYMERASE ECF-TYPE SIGMA FACTO"/>
    <property type="match status" value="1"/>
</dbReference>
<dbReference type="PANTHER" id="PTHR43133:SF25">
    <property type="entry name" value="RNA POLYMERASE SIGMA FACTOR RFAY-RELATED"/>
    <property type="match status" value="1"/>
</dbReference>
<dbReference type="AlphaFoldDB" id="A0A1G7LN47"/>
<dbReference type="Gene3D" id="1.10.10.10">
    <property type="entry name" value="Winged helix-like DNA-binding domain superfamily/Winged helix DNA-binding domain"/>
    <property type="match status" value="1"/>
</dbReference>
<feature type="compositionally biased region" description="Low complexity" evidence="5">
    <location>
        <begin position="1"/>
        <end position="10"/>
    </location>
</feature>
<dbReference type="CDD" id="cd06171">
    <property type="entry name" value="Sigma70_r4"/>
    <property type="match status" value="1"/>
</dbReference>
<dbReference type="InterPro" id="IPR013325">
    <property type="entry name" value="RNA_pol_sigma_r2"/>
</dbReference>
<evidence type="ECO:0000256" key="4">
    <source>
        <dbReference type="ARBA" id="ARBA00023163"/>
    </source>
</evidence>
<dbReference type="InterPro" id="IPR039425">
    <property type="entry name" value="RNA_pol_sigma-70-like"/>
</dbReference>
<reference evidence="9" key="1">
    <citation type="submission" date="2016-10" db="EMBL/GenBank/DDBJ databases">
        <authorList>
            <person name="Varghese N."/>
            <person name="Submissions S."/>
        </authorList>
    </citation>
    <scope>NUCLEOTIDE SEQUENCE [LARGE SCALE GENOMIC DNA]</scope>
    <source>
        <strain evidence="9">DSM 44268</strain>
    </source>
</reference>
<keyword evidence="9" id="KW-1185">Reference proteome</keyword>
<dbReference type="GO" id="GO:0003677">
    <property type="term" value="F:DNA binding"/>
    <property type="evidence" value="ECO:0007669"/>
    <property type="project" value="InterPro"/>
</dbReference>
<proteinExistence type="inferred from homology"/>
<dbReference type="InterPro" id="IPR013324">
    <property type="entry name" value="RNA_pol_sigma_r3/r4-like"/>
</dbReference>
<evidence type="ECO:0000259" key="7">
    <source>
        <dbReference type="Pfam" id="PF08281"/>
    </source>
</evidence>
<dbReference type="InterPro" id="IPR007627">
    <property type="entry name" value="RNA_pol_sigma70_r2"/>
</dbReference>
<sequence>MAMQGEAAPAPEHPPPSSASLVEEAYRTTGSAVLGYALRRTATREDALDVVAETFATAWRRRDDVPVDADQIRPWLFGIARRCLANTARGHRRAARLGERLADAFGETGACIPDHAGSPDEDGRLHEALELLTPDDRELVTLVAWESLTPAEAAQVLGIPAGTARVRLHRARTRLRAALSVPDRDQEALRDDV</sequence>
<dbReference type="InterPro" id="IPR014284">
    <property type="entry name" value="RNA_pol_sigma-70_dom"/>
</dbReference>
<keyword evidence="4" id="KW-0804">Transcription</keyword>
<organism evidence="8 9">
    <name type="scientific">Blastococcus aurantiacus</name>
    <dbReference type="NCBI Taxonomy" id="1550231"/>
    <lineage>
        <taxon>Bacteria</taxon>
        <taxon>Bacillati</taxon>
        <taxon>Actinomycetota</taxon>
        <taxon>Actinomycetes</taxon>
        <taxon>Geodermatophilales</taxon>
        <taxon>Geodermatophilaceae</taxon>
        <taxon>Blastococcus</taxon>
    </lineage>
</organism>
<keyword evidence="3" id="KW-0731">Sigma factor</keyword>
<evidence type="ECO:0000256" key="2">
    <source>
        <dbReference type="ARBA" id="ARBA00023015"/>
    </source>
</evidence>
<evidence type="ECO:0000313" key="8">
    <source>
        <dbReference type="EMBL" id="SDF50796.1"/>
    </source>
</evidence>
<evidence type="ECO:0000259" key="6">
    <source>
        <dbReference type="Pfam" id="PF04542"/>
    </source>
</evidence>
<dbReference type="Gene3D" id="1.10.1740.10">
    <property type="match status" value="1"/>
</dbReference>
<evidence type="ECO:0000256" key="5">
    <source>
        <dbReference type="SAM" id="MobiDB-lite"/>
    </source>
</evidence>
<dbReference type="RefSeq" id="WP_218122356.1">
    <property type="nucleotide sequence ID" value="NZ_FNBT01000004.1"/>
</dbReference>
<dbReference type="GO" id="GO:0006352">
    <property type="term" value="P:DNA-templated transcription initiation"/>
    <property type="evidence" value="ECO:0007669"/>
    <property type="project" value="InterPro"/>
</dbReference>
<dbReference type="NCBIfam" id="TIGR02937">
    <property type="entry name" value="sigma70-ECF"/>
    <property type="match status" value="1"/>
</dbReference>
<feature type="domain" description="RNA polymerase sigma factor 70 region 4 type 2" evidence="7">
    <location>
        <begin position="124"/>
        <end position="175"/>
    </location>
</feature>
<name>A0A1G7LN47_9ACTN</name>
<dbReference type="Pfam" id="PF04542">
    <property type="entry name" value="Sigma70_r2"/>
    <property type="match status" value="1"/>
</dbReference>
<dbReference type="SUPFAM" id="SSF88946">
    <property type="entry name" value="Sigma2 domain of RNA polymerase sigma factors"/>
    <property type="match status" value="1"/>
</dbReference>
<dbReference type="STRING" id="1550231.SAMN05660662_2414"/>
<comment type="similarity">
    <text evidence="1">Belongs to the sigma-70 factor family. ECF subfamily.</text>
</comment>
<feature type="region of interest" description="Disordered" evidence="5">
    <location>
        <begin position="1"/>
        <end position="20"/>
    </location>
</feature>
<evidence type="ECO:0000256" key="1">
    <source>
        <dbReference type="ARBA" id="ARBA00010641"/>
    </source>
</evidence>
<dbReference type="GO" id="GO:0016987">
    <property type="term" value="F:sigma factor activity"/>
    <property type="evidence" value="ECO:0007669"/>
    <property type="project" value="UniProtKB-KW"/>
</dbReference>
<dbReference type="InterPro" id="IPR036388">
    <property type="entry name" value="WH-like_DNA-bd_sf"/>
</dbReference>
<keyword evidence="2" id="KW-0805">Transcription regulation</keyword>
<dbReference type="InterPro" id="IPR013249">
    <property type="entry name" value="RNA_pol_sigma70_r4_t2"/>
</dbReference>